<dbReference type="PANTHER" id="PTHR42879">
    <property type="entry name" value="3-OXOACYL-(ACYL-CARRIER-PROTEIN) REDUCTASE"/>
    <property type="match status" value="1"/>
</dbReference>
<dbReference type="GO" id="GO:0032787">
    <property type="term" value="P:monocarboxylic acid metabolic process"/>
    <property type="evidence" value="ECO:0007669"/>
    <property type="project" value="UniProtKB-ARBA"/>
</dbReference>
<dbReference type="Pfam" id="PF13561">
    <property type="entry name" value="adh_short_C2"/>
    <property type="match status" value="1"/>
</dbReference>
<evidence type="ECO:0000313" key="4">
    <source>
        <dbReference type="Proteomes" id="UP000515511"/>
    </source>
</evidence>
<dbReference type="PROSITE" id="PS00061">
    <property type="entry name" value="ADH_SHORT"/>
    <property type="match status" value="1"/>
</dbReference>
<evidence type="ECO:0000256" key="2">
    <source>
        <dbReference type="ARBA" id="ARBA00023002"/>
    </source>
</evidence>
<dbReference type="InterPro" id="IPR002347">
    <property type="entry name" value="SDR_fam"/>
</dbReference>
<evidence type="ECO:0000256" key="1">
    <source>
        <dbReference type="ARBA" id="ARBA00006484"/>
    </source>
</evidence>
<dbReference type="NCBIfam" id="NF005559">
    <property type="entry name" value="PRK07231.1"/>
    <property type="match status" value="1"/>
</dbReference>
<protein>
    <submittedName>
        <fullName evidence="3">3-oxoacyl-ACP reductase FabG</fullName>
    </submittedName>
</protein>
<dbReference type="RefSeq" id="WP_185276567.1">
    <property type="nucleotide sequence ID" value="NZ_CP043641.1"/>
</dbReference>
<dbReference type="InterPro" id="IPR036291">
    <property type="entry name" value="NAD(P)-bd_dom_sf"/>
</dbReference>
<dbReference type="Proteomes" id="UP000515511">
    <property type="component" value="Chromosome"/>
</dbReference>
<dbReference type="PRINTS" id="PR00080">
    <property type="entry name" value="SDRFAMILY"/>
</dbReference>
<dbReference type="InterPro" id="IPR020904">
    <property type="entry name" value="Sc_DH/Rdtase_CS"/>
</dbReference>
<comment type="similarity">
    <text evidence="1">Belongs to the short-chain dehydrogenases/reductases (SDR) family.</text>
</comment>
<keyword evidence="2" id="KW-0560">Oxidoreductase</keyword>
<name>A0A7G6YF96_9MICO</name>
<dbReference type="SUPFAM" id="SSF51735">
    <property type="entry name" value="NAD(P)-binding Rossmann-fold domains"/>
    <property type="match status" value="1"/>
</dbReference>
<dbReference type="FunFam" id="3.40.50.720:FF:000084">
    <property type="entry name" value="Short-chain dehydrogenase reductase"/>
    <property type="match status" value="1"/>
</dbReference>
<reference evidence="4" key="1">
    <citation type="submission" date="2019-09" db="EMBL/GenBank/DDBJ databases">
        <title>Antimicrobial potential of Antarctic Bacteria.</title>
        <authorList>
            <person name="Benaud N."/>
            <person name="Edwards R.J."/>
            <person name="Ferrari B.C."/>
        </authorList>
    </citation>
    <scope>NUCLEOTIDE SEQUENCE [LARGE SCALE GENOMIC DNA]</scope>
    <source>
        <strain evidence="4">INR9</strain>
    </source>
</reference>
<sequence>MNTPAPASARTPFDLTGSRALVTAASRGLGREIALELAGQGADVVLGVRDPDGSAALVAELESFGVTARAIRMDVLDLPGCRAAMDEVAAELGPIDILVNNAGGGVDAPALEVTEDDFERVWQLNTRSTFFLSQHVAKSMLAGGGGAIVNVASQAGLIALPGEASYCAAKAAVVHLTRCLAVEWGRYGIRVNAVAPTFIETDGTAKALSDDAFRADTIERIAALHRIGEPREVSGAVAFLASPAASLITGQTLAIDGGWTAR</sequence>
<dbReference type="EMBL" id="CP043641">
    <property type="protein sequence ID" value="QNE37161.1"/>
    <property type="molecule type" value="Genomic_DNA"/>
</dbReference>
<dbReference type="InterPro" id="IPR050259">
    <property type="entry name" value="SDR"/>
</dbReference>
<accession>A0A7G6YF96</accession>
<evidence type="ECO:0000313" key="3">
    <source>
        <dbReference type="EMBL" id="QNE37161.1"/>
    </source>
</evidence>
<organism evidence="3 4">
    <name type="scientific">Leifsonia shinshuensis</name>
    <dbReference type="NCBI Taxonomy" id="150026"/>
    <lineage>
        <taxon>Bacteria</taxon>
        <taxon>Bacillati</taxon>
        <taxon>Actinomycetota</taxon>
        <taxon>Actinomycetes</taxon>
        <taxon>Micrococcales</taxon>
        <taxon>Microbacteriaceae</taxon>
        <taxon>Leifsonia</taxon>
    </lineage>
</organism>
<dbReference type="AlphaFoldDB" id="A0A7G6YF96"/>
<dbReference type="PRINTS" id="PR00081">
    <property type="entry name" value="GDHRDH"/>
</dbReference>
<dbReference type="GO" id="GO:0016491">
    <property type="term" value="F:oxidoreductase activity"/>
    <property type="evidence" value="ECO:0007669"/>
    <property type="project" value="UniProtKB-KW"/>
</dbReference>
<dbReference type="KEGG" id="lse:F1C12_19950"/>
<dbReference type="Gene3D" id="3.40.50.720">
    <property type="entry name" value="NAD(P)-binding Rossmann-like Domain"/>
    <property type="match status" value="1"/>
</dbReference>
<gene>
    <name evidence="3" type="ORF">F1C12_19950</name>
</gene>
<proteinExistence type="inferred from homology"/>
<dbReference type="CDD" id="cd05233">
    <property type="entry name" value="SDR_c"/>
    <property type="match status" value="1"/>
</dbReference>
<dbReference type="PANTHER" id="PTHR42879:SF2">
    <property type="entry name" value="3-OXOACYL-[ACYL-CARRIER-PROTEIN] REDUCTASE FABG"/>
    <property type="match status" value="1"/>
</dbReference>